<evidence type="ECO:0008006" key="6">
    <source>
        <dbReference type="Google" id="ProtNLM"/>
    </source>
</evidence>
<dbReference type="Gene3D" id="1.25.40.20">
    <property type="entry name" value="Ankyrin repeat-containing domain"/>
    <property type="match status" value="1"/>
</dbReference>
<evidence type="ECO:0000313" key="4">
    <source>
        <dbReference type="EMBL" id="SMP66493.1"/>
    </source>
</evidence>
<dbReference type="PROSITE" id="PS50088">
    <property type="entry name" value="ANK_REPEAT"/>
    <property type="match status" value="1"/>
</dbReference>
<sequence>MPKIPGVKRTFHQAVGWEAEDFFNDSAVVELCSAIEANDIAKMKRLITEGVDVNAIGEGGATPLLWAFVDNQPERFQLLLERGSDPNVKTTTRLNAPNAFAVGDSVTTLAAQSYFVGPYEAVLQHGGDPSIVGPHKQPLLHMLVRAPISLELKKKRILMAVEHGADWNQRGMNGTIVNTAVAAFQQWELALWLLERGVDPDVYRAGNYSKLVDSVVAKQDRLRPAREAAYSRLIEWLESDGQNINAARRDHSELIAIRSPPARKRFIDRKIREQVRQGLRPDPKLDAEAQDEWYAERRRAKRNKAE</sequence>
<keyword evidence="1" id="KW-0677">Repeat</keyword>
<keyword evidence="2 3" id="KW-0040">ANK repeat</keyword>
<name>A0ABY1QBD6_9BACT</name>
<evidence type="ECO:0000313" key="5">
    <source>
        <dbReference type="Proteomes" id="UP001158067"/>
    </source>
</evidence>
<dbReference type="EMBL" id="FXUG01000010">
    <property type="protein sequence ID" value="SMP66493.1"/>
    <property type="molecule type" value="Genomic_DNA"/>
</dbReference>
<dbReference type="RefSeq" id="WP_283433781.1">
    <property type="nucleotide sequence ID" value="NZ_FXUG01000010.1"/>
</dbReference>
<dbReference type="InterPro" id="IPR050745">
    <property type="entry name" value="Multifunctional_regulatory"/>
</dbReference>
<evidence type="ECO:0000256" key="2">
    <source>
        <dbReference type="ARBA" id="ARBA00023043"/>
    </source>
</evidence>
<dbReference type="Pfam" id="PF00023">
    <property type="entry name" value="Ank"/>
    <property type="match status" value="1"/>
</dbReference>
<evidence type="ECO:0000256" key="3">
    <source>
        <dbReference type="PROSITE-ProRule" id="PRU00023"/>
    </source>
</evidence>
<dbReference type="PANTHER" id="PTHR24189:SF50">
    <property type="entry name" value="ANKYRIN REPEAT AND SOCS BOX PROTEIN 2"/>
    <property type="match status" value="1"/>
</dbReference>
<proteinExistence type="predicted"/>
<dbReference type="PANTHER" id="PTHR24189">
    <property type="entry name" value="MYOTROPHIN"/>
    <property type="match status" value="1"/>
</dbReference>
<protein>
    <recommendedName>
        <fullName evidence="6">Ankyrin repeat domain-containing protein</fullName>
    </recommendedName>
</protein>
<keyword evidence="5" id="KW-1185">Reference proteome</keyword>
<evidence type="ECO:0000256" key="1">
    <source>
        <dbReference type="ARBA" id="ARBA00022737"/>
    </source>
</evidence>
<dbReference type="InterPro" id="IPR002110">
    <property type="entry name" value="Ankyrin_rpt"/>
</dbReference>
<dbReference type="InterPro" id="IPR036770">
    <property type="entry name" value="Ankyrin_rpt-contain_sf"/>
</dbReference>
<organism evidence="4 5">
    <name type="scientific">Neorhodopirellula lusitana</name>
    <dbReference type="NCBI Taxonomy" id="445327"/>
    <lineage>
        <taxon>Bacteria</taxon>
        <taxon>Pseudomonadati</taxon>
        <taxon>Planctomycetota</taxon>
        <taxon>Planctomycetia</taxon>
        <taxon>Pirellulales</taxon>
        <taxon>Pirellulaceae</taxon>
        <taxon>Neorhodopirellula</taxon>
    </lineage>
</organism>
<dbReference type="SUPFAM" id="SSF48403">
    <property type="entry name" value="Ankyrin repeat"/>
    <property type="match status" value="1"/>
</dbReference>
<dbReference type="PROSITE" id="PS50297">
    <property type="entry name" value="ANK_REP_REGION"/>
    <property type="match status" value="1"/>
</dbReference>
<accession>A0ABY1QBD6</accession>
<gene>
    <name evidence="4" type="ORF">SAMN06265222_1102</name>
</gene>
<feature type="repeat" description="ANK" evidence="3">
    <location>
        <begin position="59"/>
        <end position="91"/>
    </location>
</feature>
<comment type="caution">
    <text evidence="4">The sequence shown here is derived from an EMBL/GenBank/DDBJ whole genome shotgun (WGS) entry which is preliminary data.</text>
</comment>
<reference evidence="4 5" key="1">
    <citation type="submission" date="2017-05" db="EMBL/GenBank/DDBJ databases">
        <authorList>
            <person name="Varghese N."/>
            <person name="Submissions S."/>
        </authorList>
    </citation>
    <scope>NUCLEOTIDE SEQUENCE [LARGE SCALE GENOMIC DNA]</scope>
    <source>
        <strain evidence="4 5">DSM 25457</strain>
    </source>
</reference>
<dbReference type="Proteomes" id="UP001158067">
    <property type="component" value="Unassembled WGS sequence"/>
</dbReference>